<sequence length="113" mass="12809">MELDKPNRALADTIDTREKTIQKETALPEAPDGILLQGRWPPTPKRPSEVTVVVVWFQSYRVDPYSPAKITKNRLDWAVLGSEDTTEAPDGILLQGWWLLTLKRPPEVTVVFV</sequence>
<organism evidence="1 2">
    <name type="scientific">Punica granatum</name>
    <name type="common">Pomegranate</name>
    <dbReference type="NCBI Taxonomy" id="22663"/>
    <lineage>
        <taxon>Eukaryota</taxon>
        <taxon>Viridiplantae</taxon>
        <taxon>Streptophyta</taxon>
        <taxon>Embryophyta</taxon>
        <taxon>Tracheophyta</taxon>
        <taxon>Spermatophyta</taxon>
        <taxon>Magnoliopsida</taxon>
        <taxon>eudicotyledons</taxon>
        <taxon>Gunneridae</taxon>
        <taxon>Pentapetalae</taxon>
        <taxon>rosids</taxon>
        <taxon>malvids</taxon>
        <taxon>Myrtales</taxon>
        <taxon>Lythraceae</taxon>
        <taxon>Punica</taxon>
    </lineage>
</organism>
<reference evidence="1 2" key="1">
    <citation type="submission" date="2017-11" db="EMBL/GenBank/DDBJ databases">
        <title>De-novo sequencing of pomegranate (Punica granatum L.) genome.</title>
        <authorList>
            <person name="Akparov Z."/>
            <person name="Amiraslanov A."/>
            <person name="Hajiyeva S."/>
            <person name="Abbasov M."/>
            <person name="Kaur K."/>
            <person name="Hamwieh A."/>
            <person name="Solovyev V."/>
            <person name="Salamov A."/>
            <person name="Braich B."/>
            <person name="Kosarev P."/>
            <person name="Mahmoud A."/>
            <person name="Hajiyev E."/>
            <person name="Babayeva S."/>
            <person name="Izzatullayeva V."/>
            <person name="Mammadov A."/>
            <person name="Mammadov A."/>
            <person name="Sharifova S."/>
            <person name="Ojaghi J."/>
            <person name="Eynullazada K."/>
            <person name="Bayramov B."/>
            <person name="Abdulazimova A."/>
            <person name="Shahmuradov I."/>
        </authorList>
    </citation>
    <scope>NUCLEOTIDE SEQUENCE [LARGE SCALE GENOMIC DNA]</scope>
    <source>
        <strain evidence="2">cv. AG2017</strain>
        <tissue evidence="1">Leaf</tissue>
    </source>
</reference>
<name>A0A2I0J7X7_PUNGR</name>
<gene>
    <name evidence="1" type="ORF">CRG98_027824</name>
</gene>
<accession>A0A2I0J7X7</accession>
<comment type="caution">
    <text evidence="1">The sequence shown here is derived from an EMBL/GenBank/DDBJ whole genome shotgun (WGS) entry which is preliminary data.</text>
</comment>
<dbReference type="AlphaFoldDB" id="A0A2I0J7X7"/>
<dbReference type="EMBL" id="PGOL01001992">
    <property type="protein sequence ID" value="PKI51776.1"/>
    <property type="molecule type" value="Genomic_DNA"/>
</dbReference>
<keyword evidence="2" id="KW-1185">Reference proteome</keyword>
<proteinExistence type="predicted"/>
<evidence type="ECO:0000313" key="1">
    <source>
        <dbReference type="EMBL" id="PKI51776.1"/>
    </source>
</evidence>
<protein>
    <submittedName>
        <fullName evidence="1">Uncharacterized protein</fullName>
    </submittedName>
</protein>
<dbReference type="Proteomes" id="UP000233551">
    <property type="component" value="Unassembled WGS sequence"/>
</dbReference>
<evidence type="ECO:0000313" key="2">
    <source>
        <dbReference type="Proteomes" id="UP000233551"/>
    </source>
</evidence>